<accession>A0A0U5K0J1</accession>
<evidence type="ECO:0000313" key="2">
    <source>
        <dbReference type="Proteomes" id="UP000235484"/>
    </source>
</evidence>
<protein>
    <submittedName>
        <fullName evidence="1">Uncharacterized protein</fullName>
    </submittedName>
</protein>
<name>A0A0U5K0J1_LIMRT</name>
<dbReference type="Proteomes" id="UP000235484">
    <property type="component" value="Unassembled WGS sequence"/>
</dbReference>
<gene>
    <name evidence="1" type="ORF">LRLP16767_LR202_02117</name>
</gene>
<evidence type="ECO:0000313" key="1">
    <source>
        <dbReference type="EMBL" id="CUR42447.1"/>
    </source>
</evidence>
<sequence>MKQVTIRLEKPLAEKLKSTSRFMNIPVNDLINIILYSHYQNVEQE</sequence>
<proteinExistence type="predicted"/>
<dbReference type="EMBL" id="LN887683">
    <property type="protein sequence ID" value="CUR42447.1"/>
    <property type="molecule type" value="Genomic_DNA"/>
</dbReference>
<organism evidence="1 2">
    <name type="scientific">Limosilactobacillus reuteri</name>
    <name type="common">Lactobacillus reuteri</name>
    <dbReference type="NCBI Taxonomy" id="1598"/>
    <lineage>
        <taxon>Bacteria</taxon>
        <taxon>Bacillati</taxon>
        <taxon>Bacillota</taxon>
        <taxon>Bacilli</taxon>
        <taxon>Lactobacillales</taxon>
        <taxon>Lactobacillaceae</taxon>
        <taxon>Limosilactobacillus</taxon>
    </lineage>
</organism>
<reference evidence="2" key="1">
    <citation type="submission" date="2015-10" db="EMBL/GenBank/DDBJ databases">
        <authorList>
            <person name="Crossman L.C."/>
        </authorList>
    </citation>
    <scope>NUCLEOTIDE SEQUENCE [LARGE SCALE GENOMIC DNA]</scope>
    <source>
        <strain evidence="2">20-2</strain>
    </source>
</reference>
<dbReference type="AlphaFoldDB" id="A0A0U5K0J1"/>